<gene>
    <name evidence="2" type="ORF">QTO34_001248</name>
</gene>
<evidence type="ECO:0000313" key="2">
    <source>
        <dbReference type="EMBL" id="KAK1338138.1"/>
    </source>
</evidence>
<keyword evidence="3" id="KW-1185">Reference proteome</keyword>
<comment type="caution">
    <text evidence="2">The sequence shown here is derived from an EMBL/GenBank/DDBJ whole genome shotgun (WGS) entry which is preliminary data.</text>
</comment>
<feature type="compositionally biased region" description="Low complexity" evidence="1">
    <location>
        <begin position="234"/>
        <end position="243"/>
    </location>
</feature>
<sequence>MPRESGFLTGNRVTMVSKLCRFSGKGLKLQRRLSVLRLECIEPNCRPLRGARPHLDSGRAASPGSGTQHHPGPGARGLTRTQGRVVSPGPSRVWVPHVSPKTEFQSDLELVSLRVEEKPRTQSPTSSLIRASTFTWLPAAVFRQQQFSSGHPLIRAPPASLIGYPGRNSDPGGAPIGGWPEENWCWRKTAASSHAIGHHQRLPPAPWVLPQRWPNGRWEERESGTRESPPPAPTASQSATLSPAPAPPAGPI</sequence>
<dbReference type="AlphaFoldDB" id="A0AA40HVQ9"/>
<feature type="region of interest" description="Disordered" evidence="1">
    <location>
        <begin position="47"/>
        <end position="94"/>
    </location>
</feature>
<protein>
    <submittedName>
        <fullName evidence="2">Uncharacterized protein</fullName>
    </submittedName>
</protein>
<feature type="region of interest" description="Disordered" evidence="1">
    <location>
        <begin position="197"/>
        <end position="252"/>
    </location>
</feature>
<evidence type="ECO:0000313" key="3">
    <source>
        <dbReference type="Proteomes" id="UP001177744"/>
    </source>
</evidence>
<organism evidence="2 3">
    <name type="scientific">Cnephaeus nilssonii</name>
    <name type="common">Northern bat</name>
    <name type="synonym">Eptesicus nilssonii</name>
    <dbReference type="NCBI Taxonomy" id="3371016"/>
    <lineage>
        <taxon>Eukaryota</taxon>
        <taxon>Metazoa</taxon>
        <taxon>Chordata</taxon>
        <taxon>Craniata</taxon>
        <taxon>Vertebrata</taxon>
        <taxon>Euteleostomi</taxon>
        <taxon>Mammalia</taxon>
        <taxon>Eutheria</taxon>
        <taxon>Laurasiatheria</taxon>
        <taxon>Chiroptera</taxon>
        <taxon>Yangochiroptera</taxon>
        <taxon>Vespertilionidae</taxon>
        <taxon>Cnephaeus</taxon>
    </lineage>
</organism>
<evidence type="ECO:0000256" key="1">
    <source>
        <dbReference type="SAM" id="MobiDB-lite"/>
    </source>
</evidence>
<dbReference type="Proteomes" id="UP001177744">
    <property type="component" value="Unassembled WGS sequence"/>
</dbReference>
<name>A0AA40HVQ9_CNENI</name>
<feature type="non-terminal residue" evidence="2">
    <location>
        <position position="252"/>
    </location>
</feature>
<accession>A0AA40HVQ9</accession>
<reference evidence="2" key="1">
    <citation type="submission" date="2023-06" db="EMBL/GenBank/DDBJ databases">
        <title>Reference genome for the Northern bat (Eptesicus nilssonii), a most northern bat species.</title>
        <authorList>
            <person name="Laine V.N."/>
            <person name="Pulliainen A.T."/>
            <person name="Lilley T.M."/>
        </authorList>
    </citation>
    <scope>NUCLEOTIDE SEQUENCE</scope>
    <source>
        <strain evidence="2">BLF_Eptnil</strain>
        <tissue evidence="2">Kidney</tissue>
    </source>
</reference>
<proteinExistence type="predicted"/>
<dbReference type="EMBL" id="JAULJE010000010">
    <property type="protein sequence ID" value="KAK1338138.1"/>
    <property type="molecule type" value="Genomic_DNA"/>
</dbReference>